<protein>
    <recommendedName>
        <fullName evidence="3">DUF3000 domain-containing protein</fullName>
    </recommendedName>
</protein>
<gene>
    <name evidence="1" type="ORF">BKA03_001395</name>
</gene>
<reference evidence="1 2" key="1">
    <citation type="submission" date="2020-07" db="EMBL/GenBank/DDBJ databases">
        <title>Sequencing the genomes of 1000 actinobacteria strains.</title>
        <authorList>
            <person name="Klenk H.-P."/>
        </authorList>
    </citation>
    <scope>NUCLEOTIDE SEQUENCE [LARGE SCALE GENOMIC DNA]</scope>
    <source>
        <strain evidence="1 2">DSM 19970</strain>
    </source>
</reference>
<dbReference type="RefSeq" id="WP_062075074.1">
    <property type="nucleotide sequence ID" value="NZ_BBRC01000005.1"/>
</dbReference>
<proteinExistence type="predicted"/>
<evidence type="ECO:0000313" key="2">
    <source>
        <dbReference type="Proteomes" id="UP000547973"/>
    </source>
</evidence>
<dbReference type="AlphaFoldDB" id="A0A7Y9ZDD6"/>
<comment type="caution">
    <text evidence="1">The sequence shown here is derived from an EMBL/GenBank/DDBJ whole genome shotgun (WGS) entry which is preliminary data.</text>
</comment>
<dbReference type="Proteomes" id="UP000547973">
    <property type="component" value="Unassembled WGS sequence"/>
</dbReference>
<dbReference type="Pfam" id="PF11452">
    <property type="entry name" value="DUF3000"/>
    <property type="match status" value="1"/>
</dbReference>
<evidence type="ECO:0000313" key="1">
    <source>
        <dbReference type="EMBL" id="NYI41276.1"/>
    </source>
</evidence>
<name>A0A7Y9ZDD6_9MICO</name>
<keyword evidence="2" id="KW-1185">Reference proteome</keyword>
<dbReference type="OrthoDB" id="3210980at2"/>
<accession>A0A7Y9ZDD6</accession>
<sequence length="184" mass="19745">MNAPAIPAAFREALISLQRAQTRRDVRLVETPAPSRIAPYAVAVNGTVLPEHLETTGRFVVLHDPAGQDAWEGTFRVIALVQAPAEAEVGRDDMWADAAWSWLDEALTGVEYGQLGGTVTKVVSRSFGQLAEKQDTVTVEMRVSWTPTDANLEPHVVAWTELLAMCAGVPPAPEGITVLPGGHA</sequence>
<dbReference type="InterPro" id="IPR021555">
    <property type="entry name" value="DUF3000"/>
</dbReference>
<dbReference type="EMBL" id="JACBZO010000001">
    <property type="protein sequence ID" value="NYI41276.1"/>
    <property type="molecule type" value="Genomic_DNA"/>
</dbReference>
<organism evidence="1 2">
    <name type="scientific">Demequina lutea</name>
    <dbReference type="NCBI Taxonomy" id="431489"/>
    <lineage>
        <taxon>Bacteria</taxon>
        <taxon>Bacillati</taxon>
        <taxon>Actinomycetota</taxon>
        <taxon>Actinomycetes</taxon>
        <taxon>Micrococcales</taxon>
        <taxon>Demequinaceae</taxon>
        <taxon>Demequina</taxon>
    </lineage>
</organism>
<evidence type="ECO:0008006" key="3">
    <source>
        <dbReference type="Google" id="ProtNLM"/>
    </source>
</evidence>